<evidence type="ECO:0000256" key="11">
    <source>
        <dbReference type="ARBA" id="ARBA00023136"/>
    </source>
</evidence>
<dbReference type="InterPro" id="IPR003594">
    <property type="entry name" value="HATPase_dom"/>
</dbReference>
<dbReference type="InterPro" id="IPR050351">
    <property type="entry name" value="BphY/WalK/GraS-like"/>
</dbReference>
<reference evidence="14 15" key="1">
    <citation type="journal article" date="2013" name="J. Mol. Microbiol. Biotechnol.">
        <title>Analysis of the Complete Genomes of Acholeplasma brassicae , A. palmae and A. laidlawii and Their Comparison to the Obligate Parasites from ' Candidatus Phytoplasma'.</title>
        <authorList>
            <person name="Kube M."/>
            <person name="Siewert C."/>
            <person name="Migdoll A.M."/>
            <person name="Duduk B."/>
            <person name="Holz S."/>
            <person name="Rabus R."/>
            <person name="Seemuller E."/>
            <person name="Mitrovic J."/>
            <person name="Muller I."/>
            <person name="Buttner C."/>
            <person name="Reinhardt R."/>
        </authorList>
    </citation>
    <scope>NUCLEOTIDE SEQUENCE [LARGE SCALE GENOMIC DNA]</scope>
    <source>
        <strain evidence="15">0502</strain>
    </source>
</reference>
<feature type="transmembrane region" description="Helical" evidence="12">
    <location>
        <begin position="12"/>
        <end position="34"/>
    </location>
</feature>
<feature type="transmembrane region" description="Helical" evidence="12">
    <location>
        <begin position="129"/>
        <end position="152"/>
    </location>
</feature>
<name>U4KST6_9MOLU</name>
<dbReference type="AlphaFoldDB" id="U4KST6"/>
<evidence type="ECO:0000256" key="7">
    <source>
        <dbReference type="ARBA" id="ARBA00022692"/>
    </source>
</evidence>
<evidence type="ECO:0000313" key="14">
    <source>
        <dbReference type="EMBL" id="CCV65504.1"/>
    </source>
</evidence>
<dbReference type="SUPFAM" id="SSF55874">
    <property type="entry name" value="ATPase domain of HSP90 chaperone/DNA topoisomerase II/histidine kinase"/>
    <property type="match status" value="1"/>
</dbReference>
<dbReference type="GO" id="GO:0016036">
    <property type="term" value="P:cellular response to phosphate starvation"/>
    <property type="evidence" value="ECO:0007669"/>
    <property type="project" value="TreeGrafter"/>
</dbReference>
<keyword evidence="5" id="KW-0597">Phosphoprotein</keyword>
<dbReference type="GO" id="GO:0004721">
    <property type="term" value="F:phosphoprotein phosphatase activity"/>
    <property type="evidence" value="ECO:0007669"/>
    <property type="project" value="TreeGrafter"/>
</dbReference>
<keyword evidence="7 12" id="KW-0812">Transmembrane</keyword>
<dbReference type="InterPro" id="IPR004358">
    <property type="entry name" value="Sig_transdc_His_kin-like_C"/>
</dbReference>
<proteinExistence type="predicted"/>
<dbReference type="Gene3D" id="1.10.287.130">
    <property type="match status" value="1"/>
</dbReference>
<dbReference type="SUPFAM" id="SSF47384">
    <property type="entry name" value="Homodimeric domain of signal transducing histidine kinase"/>
    <property type="match status" value="1"/>
</dbReference>
<evidence type="ECO:0000256" key="3">
    <source>
        <dbReference type="ARBA" id="ARBA00012438"/>
    </source>
</evidence>
<organism evidence="14 15">
    <name type="scientific">Acholeplasma brassicae</name>
    <dbReference type="NCBI Taxonomy" id="61635"/>
    <lineage>
        <taxon>Bacteria</taxon>
        <taxon>Bacillati</taxon>
        <taxon>Mycoplasmatota</taxon>
        <taxon>Mollicutes</taxon>
        <taxon>Acholeplasmatales</taxon>
        <taxon>Acholeplasmataceae</taxon>
        <taxon>Acholeplasma</taxon>
    </lineage>
</organism>
<dbReference type="InterPro" id="IPR003661">
    <property type="entry name" value="HisK_dim/P_dom"/>
</dbReference>
<dbReference type="PROSITE" id="PS50109">
    <property type="entry name" value="HIS_KIN"/>
    <property type="match status" value="1"/>
</dbReference>
<keyword evidence="10" id="KW-0902">Two-component regulatory system</keyword>
<keyword evidence="6" id="KW-0808">Transferase</keyword>
<evidence type="ECO:0000256" key="6">
    <source>
        <dbReference type="ARBA" id="ARBA00022679"/>
    </source>
</evidence>
<evidence type="ECO:0000256" key="4">
    <source>
        <dbReference type="ARBA" id="ARBA00022475"/>
    </source>
</evidence>
<protein>
    <recommendedName>
        <fullName evidence="3">histidine kinase</fullName>
        <ecNumber evidence="3">2.7.13.3</ecNumber>
    </recommendedName>
</protein>
<dbReference type="PANTHER" id="PTHR45453">
    <property type="entry name" value="PHOSPHATE REGULON SENSOR PROTEIN PHOR"/>
    <property type="match status" value="1"/>
</dbReference>
<keyword evidence="4" id="KW-1003">Cell membrane</keyword>
<keyword evidence="11 12" id="KW-0472">Membrane</keyword>
<dbReference type="InterPro" id="IPR036890">
    <property type="entry name" value="HATPase_C_sf"/>
</dbReference>
<dbReference type="EMBL" id="FO681348">
    <property type="protein sequence ID" value="CCV65504.1"/>
    <property type="molecule type" value="Genomic_DNA"/>
</dbReference>
<feature type="domain" description="Histidine kinase" evidence="13">
    <location>
        <begin position="208"/>
        <end position="411"/>
    </location>
</feature>
<accession>U4KST6</accession>
<keyword evidence="9 12" id="KW-1133">Transmembrane helix</keyword>
<dbReference type="RefSeq" id="WP_030004363.1">
    <property type="nucleotide sequence ID" value="NC_022549.1"/>
</dbReference>
<evidence type="ECO:0000256" key="10">
    <source>
        <dbReference type="ARBA" id="ARBA00023012"/>
    </source>
</evidence>
<evidence type="ECO:0000256" key="12">
    <source>
        <dbReference type="SAM" id="Phobius"/>
    </source>
</evidence>
<evidence type="ECO:0000256" key="5">
    <source>
        <dbReference type="ARBA" id="ARBA00022553"/>
    </source>
</evidence>
<evidence type="ECO:0000256" key="2">
    <source>
        <dbReference type="ARBA" id="ARBA00004651"/>
    </source>
</evidence>
<dbReference type="KEGG" id="abra:BN85304830"/>
<dbReference type="Gene3D" id="3.30.565.10">
    <property type="entry name" value="Histidine kinase-like ATPase, C-terminal domain"/>
    <property type="match status" value="1"/>
</dbReference>
<dbReference type="SMART" id="SM00387">
    <property type="entry name" value="HATPase_c"/>
    <property type="match status" value="1"/>
</dbReference>
<dbReference type="Proteomes" id="UP000032737">
    <property type="component" value="Chromosome"/>
</dbReference>
<dbReference type="PANTHER" id="PTHR45453:SF2">
    <property type="entry name" value="HISTIDINE KINASE"/>
    <property type="match status" value="1"/>
</dbReference>
<dbReference type="Pfam" id="PF02518">
    <property type="entry name" value="HATPase_c"/>
    <property type="match status" value="1"/>
</dbReference>
<evidence type="ECO:0000256" key="9">
    <source>
        <dbReference type="ARBA" id="ARBA00022989"/>
    </source>
</evidence>
<dbReference type="OrthoDB" id="9780718at2"/>
<keyword evidence="15" id="KW-1185">Reference proteome</keyword>
<sequence length="411" mass="47771">MNSIKSLLISQIFKKVLFIFLSTIFILNIAFYLFSNNQFQKEIARQYDALYNMTAHLSTEENFDTLIIYLEHYTHNNDVTIHFKNITEQTIFSNDFDARLQKYEPVYYDDILLGYIAVNFESSKLGIDILYGFIGLNLTSIILFAFGMYILYKFLRNENTKLKLDLNNIESESSVFSYKEIKQLHLQLMNGQIQREKQRSVYESHIKSIAHDIKTPLSVIRIYADSLVNEKLNPTKDVFLDIQAETVKIMNLIPKFIELDYVELPYIQDVSLFINRYANKYKEIFESKHITISLELDRLSINISDKDLERLIEHLLFNAFYYSNPQSNISISVHNKNRKLVVEDEGIGMTIETIQNILKGPYRSVEAMKLNDKGSGLGLQFVKDIVQKLGANMQIDSVIGYGSKITIQFPQ</sequence>
<comment type="catalytic activity">
    <reaction evidence="1">
        <text>ATP + protein L-histidine = ADP + protein N-phospho-L-histidine.</text>
        <dbReference type="EC" id="2.7.13.3"/>
    </reaction>
</comment>
<comment type="subcellular location">
    <subcellularLocation>
        <location evidence="2">Cell membrane</location>
        <topology evidence="2">Multi-pass membrane protein</topology>
    </subcellularLocation>
</comment>
<dbReference type="InterPro" id="IPR036097">
    <property type="entry name" value="HisK_dim/P_sf"/>
</dbReference>
<dbReference type="GO" id="GO:0000155">
    <property type="term" value="F:phosphorelay sensor kinase activity"/>
    <property type="evidence" value="ECO:0007669"/>
    <property type="project" value="InterPro"/>
</dbReference>
<dbReference type="PRINTS" id="PR00344">
    <property type="entry name" value="BCTRLSENSOR"/>
</dbReference>
<dbReference type="EC" id="2.7.13.3" evidence="3"/>
<evidence type="ECO:0000256" key="8">
    <source>
        <dbReference type="ARBA" id="ARBA00022777"/>
    </source>
</evidence>
<dbReference type="GO" id="GO:0005886">
    <property type="term" value="C:plasma membrane"/>
    <property type="evidence" value="ECO:0007669"/>
    <property type="project" value="UniProtKB-SubCell"/>
</dbReference>
<dbReference type="CDD" id="cd00082">
    <property type="entry name" value="HisKA"/>
    <property type="match status" value="1"/>
</dbReference>
<dbReference type="STRING" id="61635.BN85304830"/>
<dbReference type="Pfam" id="PF00512">
    <property type="entry name" value="HisKA"/>
    <property type="match status" value="1"/>
</dbReference>
<dbReference type="InterPro" id="IPR005467">
    <property type="entry name" value="His_kinase_dom"/>
</dbReference>
<keyword evidence="8 14" id="KW-0418">Kinase</keyword>
<gene>
    <name evidence="14" type="ORF">BN85304830</name>
</gene>
<dbReference type="HOGENOM" id="CLU_668390_0_0_14"/>
<evidence type="ECO:0000313" key="15">
    <source>
        <dbReference type="Proteomes" id="UP000032737"/>
    </source>
</evidence>
<evidence type="ECO:0000259" key="13">
    <source>
        <dbReference type="PROSITE" id="PS50109"/>
    </source>
</evidence>
<evidence type="ECO:0000256" key="1">
    <source>
        <dbReference type="ARBA" id="ARBA00000085"/>
    </source>
</evidence>